<keyword evidence="3" id="KW-1185">Reference proteome</keyword>
<dbReference type="InParanoid" id="A0A0C2WGQ0"/>
<dbReference type="AlphaFoldDB" id="A0A0C2WGQ0"/>
<name>A0A0C2WGQ0_AMAMK</name>
<accession>A0A0C2WGQ0</accession>
<evidence type="ECO:0000256" key="1">
    <source>
        <dbReference type="SAM" id="MobiDB-lite"/>
    </source>
</evidence>
<dbReference type="EMBL" id="KN818470">
    <property type="protein sequence ID" value="KIL55816.1"/>
    <property type="molecule type" value="Genomic_DNA"/>
</dbReference>
<feature type="region of interest" description="Disordered" evidence="1">
    <location>
        <begin position="113"/>
        <end position="313"/>
    </location>
</feature>
<evidence type="ECO:0000313" key="3">
    <source>
        <dbReference type="Proteomes" id="UP000054549"/>
    </source>
</evidence>
<evidence type="ECO:0000313" key="2">
    <source>
        <dbReference type="EMBL" id="KIL55816.1"/>
    </source>
</evidence>
<sequence>MTYQLWSFVRNGIVEKAWKEELPAVLSPPPRIPVSTEASKPLVLPPRRQGFWGMALALGEKAATWSEIGRGGRCPIPPMVRVWLPAFLTLFLSYRTSGKTSIAQRRLLLPLNQISSPPPLKQQLSNRAESIEGETRAPPRATGLPVAVPTTEAAASSMLPPPPPVPRRSEGRSRAKSPSPHSPEPGPTTQYSVRSGGEKGGSSAGETTQPPEVEKMPESNVNCPPSDAAPATETESSSGHLLKENDMEGAMPVLKAPIVKVAGPDGEEKNDETYGVQTNGHITSNGSEEDSSDASTEVAKPRLRLPSVRLARM</sequence>
<reference evidence="2 3" key="1">
    <citation type="submission" date="2014-04" db="EMBL/GenBank/DDBJ databases">
        <title>Evolutionary Origins and Diversification of the Mycorrhizal Mutualists.</title>
        <authorList>
            <consortium name="DOE Joint Genome Institute"/>
            <consortium name="Mycorrhizal Genomics Consortium"/>
            <person name="Kohler A."/>
            <person name="Kuo A."/>
            <person name="Nagy L.G."/>
            <person name="Floudas D."/>
            <person name="Copeland A."/>
            <person name="Barry K.W."/>
            <person name="Cichocki N."/>
            <person name="Veneault-Fourrey C."/>
            <person name="LaButti K."/>
            <person name="Lindquist E.A."/>
            <person name="Lipzen A."/>
            <person name="Lundell T."/>
            <person name="Morin E."/>
            <person name="Murat C."/>
            <person name="Riley R."/>
            <person name="Ohm R."/>
            <person name="Sun H."/>
            <person name="Tunlid A."/>
            <person name="Henrissat B."/>
            <person name="Grigoriev I.V."/>
            <person name="Hibbett D.S."/>
            <person name="Martin F."/>
        </authorList>
    </citation>
    <scope>NUCLEOTIDE SEQUENCE [LARGE SCALE GENOMIC DNA]</scope>
    <source>
        <strain evidence="2 3">Koide BX008</strain>
    </source>
</reference>
<gene>
    <name evidence="2" type="ORF">M378DRAFT_17603</name>
</gene>
<feature type="compositionally biased region" description="Polar residues" evidence="1">
    <location>
        <begin position="275"/>
        <end position="286"/>
    </location>
</feature>
<dbReference type="Proteomes" id="UP000054549">
    <property type="component" value="Unassembled WGS sequence"/>
</dbReference>
<protein>
    <submittedName>
        <fullName evidence="2">Uncharacterized protein</fullName>
    </submittedName>
</protein>
<dbReference type="STRING" id="946122.A0A0C2WGQ0"/>
<dbReference type="HOGENOM" id="CLU_888445_0_0_1"/>
<organism evidence="2 3">
    <name type="scientific">Amanita muscaria (strain Koide BX008)</name>
    <dbReference type="NCBI Taxonomy" id="946122"/>
    <lineage>
        <taxon>Eukaryota</taxon>
        <taxon>Fungi</taxon>
        <taxon>Dikarya</taxon>
        <taxon>Basidiomycota</taxon>
        <taxon>Agaricomycotina</taxon>
        <taxon>Agaricomycetes</taxon>
        <taxon>Agaricomycetidae</taxon>
        <taxon>Agaricales</taxon>
        <taxon>Pluteineae</taxon>
        <taxon>Amanitaceae</taxon>
        <taxon>Amanita</taxon>
    </lineage>
</organism>
<proteinExistence type="predicted"/>